<gene>
    <name evidence="3" type="ORF">A7K91_18790</name>
</gene>
<feature type="transmembrane region" description="Helical" evidence="1">
    <location>
        <begin position="81"/>
        <end position="100"/>
    </location>
</feature>
<feature type="domain" description="DUF5808" evidence="2">
    <location>
        <begin position="299"/>
        <end position="324"/>
    </location>
</feature>
<keyword evidence="1" id="KW-0472">Membrane</keyword>
<dbReference type="InterPro" id="IPR043831">
    <property type="entry name" value="DUF5808"/>
</dbReference>
<keyword evidence="1" id="KW-1133">Transmembrane helix</keyword>
<protein>
    <recommendedName>
        <fullName evidence="2">DUF5808 domain-containing protein</fullName>
    </recommendedName>
</protein>
<evidence type="ECO:0000259" key="2">
    <source>
        <dbReference type="Pfam" id="PF19124"/>
    </source>
</evidence>
<feature type="transmembrane region" description="Helical" evidence="1">
    <location>
        <begin position="6"/>
        <end position="22"/>
    </location>
</feature>
<dbReference type="AlphaFoldDB" id="A0A1A5YQY4"/>
<proteinExistence type="predicted"/>
<feature type="transmembrane region" description="Helical" evidence="1">
    <location>
        <begin position="244"/>
        <end position="263"/>
    </location>
</feature>
<dbReference type="Proteomes" id="UP000092024">
    <property type="component" value="Unassembled WGS sequence"/>
</dbReference>
<dbReference type="STRING" id="1844972.A7K91_18790"/>
<keyword evidence="4" id="KW-1185">Reference proteome</keyword>
<evidence type="ECO:0000256" key="1">
    <source>
        <dbReference type="SAM" id="Phobius"/>
    </source>
</evidence>
<accession>A0A1A5YQY4</accession>
<dbReference type="RefSeq" id="WP_068679930.1">
    <property type="nucleotide sequence ID" value="NZ_LYPA01000030.1"/>
</dbReference>
<feature type="transmembrane region" description="Helical" evidence="1">
    <location>
        <begin position="325"/>
        <end position="346"/>
    </location>
</feature>
<feature type="transmembrane region" description="Helical" evidence="1">
    <location>
        <begin position="168"/>
        <end position="187"/>
    </location>
</feature>
<feature type="transmembrane region" description="Helical" evidence="1">
    <location>
        <begin position="211"/>
        <end position="232"/>
    </location>
</feature>
<evidence type="ECO:0000313" key="4">
    <source>
        <dbReference type="Proteomes" id="UP000092024"/>
    </source>
</evidence>
<name>A0A1A5YQY4_9BACL</name>
<feature type="transmembrane region" description="Helical" evidence="1">
    <location>
        <begin position="57"/>
        <end position="75"/>
    </location>
</feature>
<keyword evidence="1" id="KW-0812">Transmembrane</keyword>
<sequence length="462" mass="51788">MIIPIILLVIVILSAVLSIYFSQSKPRNGIWFGVSLPKKALKDKRLGQLQSQYRRTYYIFAACILIAALPLLLLANLPLLTYLYLLFWTAGALYAPAILFRRYHYLATRLKHEKEWFGESKREISIEPEIQRLAAMKPISSYWFLLPALISCALLLVAAVGSEGPLRLAGLASLIMTGVMFLLYRIFSKGKSQPEGGSGPSSALHNAARRYWSVMWVALAIFEAINAFIAYAVLRDGLSVDFSIWVGGILMVSLIPLAVIIAVHNKIRGLEYRYAHTDGKRYFNDDDEYWRYGMVYYNPDDQALLVPKRVGIGSTVNMASQRGKLFFYGSVPLIAAILLPVMLMLAHNDAVSPSLVINENRTVSIVNTKYSYTFSLDDMLDVTLEEQLPSGFRSNGIATSVYARGNFSLNELGDSKLYVFKKSPPFIVIKLPDLHVIFNEEEAAATTELYERLAALKKLPSE</sequence>
<dbReference type="OrthoDB" id="157646at2"/>
<feature type="transmembrane region" description="Helical" evidence="1">
    <location>
        <begin position="142"/>
        <end position="162"/>
    </location>
</feature>
<organism evidence="3 4">
    <name type="scientific">Paenibacillus oryzae</name>
    <dbReference type="NCBI Taxonomy" id="1844972"/>
    <lineage>
        <taxon>Bacteria</taxon>
        <taxon>Bacillati</taxon>
        <taxon>Bacillota</taxon>
        <taxon>Bacilli</taxon>
        <taxon>Bacillales</taxon>
        <taxon>Paenibacillaceae</taxon>
        <taxon>Paenibacillus</taxon>
    </lineage>
</organism>
<evidence type="ECO:0000313" key="3">
    <source>
        <dbReference type="EMBL" id="OBR67979.1"/>
    </source>
</evidence>
<dbReference type="Pfam" id="PF19124">
    <property type="entry name" value="DUF5808"/>
    <property type="match status" value="1"/>
</dbReference>
<reference evidence="3 4" key="1">
    <citation type="submission" date="2016-05" db="EMBL/GenBank/DDBJ databases">
        <title>Paenibacillus oryzae. sp. nov., isolated from the rice root.</title>
        <authorList>
            <person name="Zhang J."/>
            <person name="Zhang X."/>
        </authorList>
    </citation>
    <scope>NUCLEOTIDE SEQUENCE [LARGE SCALE GENOMIC DNA]</scope>
    <source>
        <strain evidence="3 4">1DrF-4</strain>
    </source>
</reference>
<comment type="caution">
    <text evidence="3">The sequence shown here is derived from an EMBL/GenBank/DDBJ whole genome shotgun (WGS) entry which is preliminary data.</text>
</comment>
<dbReference type="EMBL" id="LYPA01000030">
    <property type="protein sequence ID" value="OBR67979.1"/>
    <property type="molecule type" value="Genomic_DNA"/>
</dbReference>